<gene>
    <name evidence="1" type="ORF">F5144DRAFT_571463</name>
</gene>
<keyword evidence="2" id="KW-1185">Reference proteome</keyword>
<reference evidence="1 2" key="1">
    <citation type="journal article" date="2021" name="Nat. Commun.">
        <title>Genetic determinants of endophytism in the Arabidopsis root mycobiome.</title>
        <authorList>
            <person name="Mesny F."/>
            <person name="Miyauchi S."/>
            <person name="Thiergart T."/>
            <person name="Pickel B."/>
            <person name="Atanasova L."/>
            <person name="Karlsson M."/>
            <person name="Huettel B."/>
            <person name="Barry K.W."/>
            <person name="Haridas S."/>
            <person name="Chen C."/>
            <person name="Bauer D."/>
            <person name="Andreopoulos W."/>
            <person name="Pangilinan J."/>
            <person name="LaButti K."/>
            <person name="Riley R."/>
            <person name="Lipzen A."/>
            <person name="Clum A."/>
            <person name="Drula E."/>
            <person name="Henrissat B."/>
            <person name="Kohler A."/>
            <person name="Grigoriev I.V."/>
            <person name="Martin F.M."/>
            <person name="Hacquard S."/>
        </authorList>
    </citation>
    <scope>NUCLEOTIDE SEQUENCE [LARGE SCALE GENOMIC DNA]</scope>
    <source>
        <strain evidence="1 2">MPI-SDFR-AT-0079</strain>
    </source>
</reference>
<name>A0ACB7P5H9_9PEZI</name>
<organism evidence="1 2">
    <name type="scientific">Chaetomium tenue</name>
    <dbReference type="NCBI Taxonomy" id="1854479"/>
    <lineage>
        <taxon>Eukaryota</taxon>
        <taxon>Fungi</taxon>
        <taxon>Dikarya</taxon>
        <taxon>Ascomycota</taxon>
        <taxon>Pezizomycotina</taxon>
        <taxon>Sordariomycetes</taxon>
        <taxon>Sordariomycetidae</taxon>
        <taxon>Sordariales</taxon>
        <taxon>Chaetomiaceae</taxon>
        <taxon>Chaetomium</taxon>
    </lineage>
</organism>
<evidence type="ECO:0000313" key="2">
    <source>
        <dbReference type="Proteomes" id="UP000724584"/>
    </source>
</evidence>
<comment type="caution">
    <text evidence="1">The sequence shown here is derived from an EMBL/GenBank/DDBJ whole genome shotgun (WGS) entry which is preliminary data.</text>
</comment>
<dbReference type="Proteomes" id="UP000724584">
    <property type="component" value="Unassembled WGS sequence"/>
</dbReference>
<accession>A0ACB7P5H9</accession>
<protein>
    <submittedName>
        <fullName evidence="1">Major facilitator superfamily domain-containing protein</fullName>
    </submittedName>
</protein>
<sequence length="606" mass="66240">MGLGILEDTVMDHVPGTTRYFDDPERPQFATNGTDGLKCDTSGPVPIILVPQPSDDPNDPLNWPLWKRDLITFILSMVAIFATCLGPILAANTLTLTFHYRRPFSKIADLTGWYLLGVGIAAFIFVPSGRIWGKRHLFVGGTLMLVITAAWGGASQGKENYQSMVAARVFQGIATAPFESLVNVAVGDLYCVHQRGIRMAFTNLAVFGGAFFTPILVGKITSSIGWWWTFYFVAIFCAVCLPIVYFFCPETAYRRDSALNTDMLTTDNYTTTRNTATTAEDVEKAVSSNGDASTPGTSGAANKRTGTDGATDAPPPYSPQEPARSAPGSGQEQSGRPAAPSGTPRAVPPKVTFKQSLALFNGRKTDESFWKLLLRPLPLFLQPAFLWACLIQGLMIGWTVFIGVILAQFFIGPPLWWSEVKTGYAYTAAFVGAIVGFLIAGALSDWSARFMTKLNNGIYEPEFRILLVIPQMILGCAGLYGFGVTVDGLLGYKYTYIVPLVFFGLQVAGMVIGAVASSLYIVDAYRDLAIEGFTCMIIFKNVFSFALTLKAFDWLVATTSLAAPLFNIIASIQVGICVLSIPMYVYGKRVRSYFHRHDLLETFKVR</sequence>
<proteinExistence type="predicted"/>
<dbReference type="EMBL" id="JAGIZQ010000004">
    <property type="protein sequence ID" value="KAH6631550.1"/>
    <property type="molecule type" value="Genomic_DNA"/>
</dbReference>
<evidence type="ECO:0000313" key="1">
    <source>
        <dbReference type="EMBL" id="KAH6631550.1"/>
    </source>
</evidence>